<dbReference type="Proteomes" id="UP001367508">
    <property type="component" value="Unassembled WGS sequence"/>
</dbReference>
<gene>
    <name evidence="1" type="ORF">VNO77_15678</name>
</gene>
<protein>
    <submittedName>
        <fullName evidence="1">Uncharacterized protein</fullName>
    </submittedName>
</protein>
<name>A0AAN9M482_CANGL</name>
<sequence length="146" mass="16328">MTFSISSVALKLGKHQTYSEDKTVVVLGHRYSQQVQAPGHEEGIPEVPTIVDVAIRSESNGALYVTQFTLVRPCVRRETSQTSRCSYPMCKPLHPMILQAQGIEFREMGVVLIPNPLSRMAKIHVQYSKLVPRARVPYNSHVTGKP</sequence>
<evidence type="ECO:0000313" key="1">
    <source>
        <dbReference type="EMBL" id="KAK7345163.1"/>
    </source>
</evidence>
<dbReference type="EMBL" id="JAYMYQ010000003">
    <property type="protein sequence ID" value="KAK7345163.1"/>
    <property type="molecule type" value="Genomic_DNA"/>
</dbReference>
<reference evidence="1 2" key="1">
    <citation type="submission" date="2024-01" db="EMBL/GenBank/DDBJ databases">
        <title>The genomes of 5 underutilized Papilionoideae crops provide insights into root nodulation and disease resistanc.</title>
        <authorList>
            <person name="Jiang F."/>
        </authorList>
    </citation>
    <scope>NUCLEOTIDE SEQUENCE [LARGE SCALE GENOMIC DNA]</scope>
    <source>
        <strain evidence="1">LVBAO_FW01</strain>
        <tissue evidence="1">Leaves</tissue>
    </source>
</reference>
<accession>A0AAN9M482</accession>
<dbReference type="AlphaFoldDB" id="A0AAN9M482"/>
<proteinExistence type="predicted"/>
<organism evidence="1 2">
    <name type="scientific">Canavalia gladiata</name>
    <name type="common">Sword bean</name>
    <name type="synonym">Dolichos gladiatus</name>
    <dbReference type="NCBI Taxonomy" id="3824"/>
    <lineage>
        <taxon>Eukaryota</taxon>
        <taxon>Viridiplantae</taxon>
        <taxon>Streptophyta</taxon>
        <taxon>Embryophyta</taxon>
        <taxon>Tracheophyta</taxon>
        <taxon>Spermatophyta</taxon>
        <taxon>Magnoliopsida</taxon>
        <taxon>eudicotyledons</taxon>
        <taxon>Gunneridae</taxon>
        <taxon>Pentapetalae</taxon>
        <taxon>rosids</taxon>
        <taxon>fabids</taxon>
        <taxon>Fabales</taxon>
        <taxon>Fabaceae</taxon>
        <taxon>Papilionoideae</taxon>
        <taxon>50 kb inversion clade</taxon>
        <taxon>NPAAA clade</taxon>
        <taxon>indigoferoid/millettioid clade</taxon>
        <taxon>Phaseoleae</taxon>
        <taxon>Canavalia</taxon>
    </lineage>
</organism>
<keyword evidence="2" id="KW-1185">Reference proteome</keyword>
<comment type="caution">
    <text evidence="1">The sequence shown here is derived from an EMBL/GenBank/DDBJ whole genome shotgun (WGS) entry which is preliminary data.</text>
</comment>
<evidence type="ECO:0000313" key="2">
    <source>
        <dbReference type="Proteomes" id="UP001367508"/>
    </source>
</evidence>